<evidence type="ECO:0000313" key="2">
    <source>
        <dbReference type="Proteomes" id="UP001589734"/>
    </source>
</evidence>
<dbReference type="EMBL" id="JBHLYW010000019">
    <property type="protein sequence ID" value="MFC0079169.1"/>
    <property type="molecule type" value="Genomic_DNA"/>
</dbReference>
<proteinExistence type="predicted"/>
<keyword evidence="2" id="KW-1185">Reference proteome</keyword>
<gene>
    <name evidence="1" type="ORF">ACFFLS_19130</name>
</gene>
<dbReference type="Proteomes" id="UP001589734">
    <property type="component" value="Unassembled WGS sequence"/>
</dbReference>
<organism evidence="1 2">
    <name type="scientific">Flavobacterium procerum</name>
    <dbReference type="NCBI Taxonomy" id="1455569"/>
    <lineage>
        <taxon>Bacteria</taxon>
        <taxon>Pseudomonadati</taxon>
        <taxon>Bacteroidota</taxon>
        <taxon>Flavobacteriia</taxon>
        <taxon>Flavobacteriales</taxon>
        <taxon>Flavobacteriaceae</taxon>
        <taxon>Flavobacterium</taxon>
    </lineage>
</organism>
<name>A0ABV6BYP1_9FLAO</name>
<protein>
    <submittedName>
        <fullName evidence="1">Uncharacterized protein</fullName>
    </submittedName>
</protein>
<evidence type="ECO:0000313" key="1">
    <source>
        <dbReference type="EMBL" id="MFC0079169.1"/>
    </source>
</evidence>
<accession>A0ABV6BYP1</accession>
<dbReference type="RefSeq" id="WP_379682516.1">
    <property type="nucleotide sequence ID" value="NZ_JBHLYW010000019.1"/>
</dbReference>
<reference evidence="1 2" key="1">
    <citation type="submission" date="2024-09" db="EMBL/GenBank/DDBJ databases">
        <authorList>
            <person name="Sun Q."/>
            <person name="Mori K."/>
        </authorList>
    </citation>
    <scope>NUCLEOTIDE SEQUENCE [LARGE SCALE GENOMIC DNA]</scope>
    <source>
        <strain evidence="1 2">CGMCC 1.12926</strain>
    </source>
</reference>
<sequence>MNLIRPNFLKITNQFSAQDFEKLKIFILKKGNRKTFRNFDNNNPYYDFGTFEAYLGADVGQQNIYNDEKLSDFNEMTLRDENLYYKIVIVRKGDIQSSKKGILDGMTENEVFYTGVYQEDLSHIPALLLEYLERLKTEIQ</sequence>
<comment type="caution">
    <text evidence="1">The sequence shown here is derived from an EMBL/GenBank/DDBJ whole genome shotgun (WGS) entry which is preliminary data.</text>
</comment>